<evidence type="ECO:0000313" key="11">
    <source>
        <dbReference type="Proteomes" id="UP001447188"/>
    </source>
</evidence>
<dbReference type="PRINTS" id="PR00385">
    <property type="entry name" value="P450"/>
</dbReference>
<evidence type="ECO:0000256" key="2">
    <source>
        <dbReference type="ARBA" id="ARBA00010617"/>
    </source>
</evidence>
<keyword evidence="3 8" id="KW-0349">Heme</keyword>
<dbReference type="InterPro" id="IPR017972">
    <property type="entry name" value="Cyt_P450_CS"/>
</dbReference>
<keyword evidence="11" id="KW-1185">Reference proteome</keyword>
<evidence type="ECO:0000313" key="10">
    <source>
        <dbReference type="EMBL" id="KAL0632167.1"/>
    </source>
</evidence>
<feature type="transmembrane region" description="Helical" evidence="9">
    <location>
        <begin position="20"/>
        <end position="45"/>
    </location>
</feature>
<comment type="caution">
    <text evidence="10">The sequence shown here is derived from an EMBL/GenBank/DDBJ whole genome shotgun (WGS) entry which is preliminary data.</text>
</comment>
<dbReference type="PROSITE" id="PS00086">
    <property type="entry name" value="CYTOCHROME_P450"/>
    <property type="match status" value="1"/>
</dbReference>
<keyword evidence="7 8" id="KW-0503">Monooxygenase</keyword>
<evidence type="ECO:0000256" key="9">
    <source>
        <dbReference type="SAM" id="Phobius"/>
    </source>
</evidence>
<evidence type="ECO:0000256" key="8">
    <source>
        <dbReference type="RuleBase" id="RU000461"/>
    </source>
</evidence>
<keyword evidence="9" id="KW-1133">Transmembrane helix</keyword>
<proteinExistence type="inferred from homology"/>
<keyword evidence="5 8" id="KW-0560">Oxidoreductase</keyword>
<dbReference type="EMBL" id="JBBBZM010000183">
    <property type="protein sequence ID" value="KAL0632167.1"/>
    <property type="molecule type" value="Genomic_DNA"/>
</dbReference>
<name>A0ABR3G891_9PEZI</name>
<dbReference type="PANTHER" id="PTHR24305:SF237">
    <property type="entry name" value="CYTOCHROME P450 MONOOXYGENASE ATNE-RELATED"/>
    <property type="match status" value="1"/>
</dbReference>
<comment type="similarity">
    <text evidence="2 8">Belongs to the cytochrome P450 family.</text>
</comment>
<accession>A0ABR3G891</accession>
<dbReference type="InterPro" id="IPR001128">
    <property type="entry name" value="Cyt_P450"/>
</dbReference>
<dbReference type="CDD" id="cd11061">
    <property type="entry name" value="CYP67-like"/>
    <property type="match status" value="1"/>
</dbReference>
<dbReference type="Pfam" id="PF00067">
    <property type="entry name" value="p450"/>
    <property type="match status" value="1"/>
</dbReference>
<organism evidence="10 11">
    <name type="scientific">Discina gigas</name>
    <dbReference type="NCBI Taxonomy" id="1032678"/>
    <lineage>
        <taxon>Eukaryota</taxon>
        <taxon>Fungi</taxon>
        <taxon>Dikarya</taxon>
        <taxon>Ascomycota</taxon>
        <taxon>Pezizomycotina</taxon>
        <taxon>Pezizomycetes</taxon>
        <taxon>Pezizales</taxon>
        <taxon>Discinaceae</taxon>
        <taxon>Discina</taxon>
    </lineage>
</organism>
<evidence type="ECO:0000256" key="4">
    <source>
        <dbReference type="ARBA" id="ARBA00022723"/>
    </source>
</evidence>
<dbReference type="InterPro" id="IPR050121">
    <property type="entry name" value="Cytochrome_P450_monoxygenase"/>
</dbReference>
<dbReference type="InterPro" id="IPR002401">
    <property type="entry name" value="Cyt_P450_E_grp-I"/>
</dbReference>
<evidence type="ECO:0000256" key="6">
    <source>
        <dbReference type="ARBA" id="ARBA00023004"/>
    </source>
</evidence>
<keyword evidence="9" id="KW-0812">Transmembrane</keyword>
<keyword evidence="6 8" id="KW-0408">Iron</keyword>
<dbReference type="SUPFAM" id="SSF48264">
    <property type="entry name" value="Cytochrome P450"/>
    <property type="match status" value="1"/>
</dbReference>
<evidence type="ECO:0000256" key="1">
    <source>
        <dbReference type="ARBA" id="ARBA00001971"/>
    </source>
</evidence>
<keyword evidence="4 8" id="KW-0479">Metal-binding</keyword>
<evidence type="ECO:0000256" key="3">
    <source>
        <dbReference type="ARBA" id="ARBA00022617"/>
    </source>
</evidence>
<dbReference type="InterPro" id="IPR036396">
    <property type="entry name" value="Cyt_P450_sf"/>
</dbReference>
<dbReference type="Gene3D" id="1.10.630.10">
    <property type="entry name" value="Cytochrome P450"/>
    <property type="match status" value="1"/>
</dbReference>
<dbReference type="Proteomes" id="UP001447188">
    <property type="component" value="Unassembled WGS sequence"/>
</dbReference>
<dbReference type="PANTHER" id="PTHR24305">
    <property type="entry name" value="CYTOCHROME P450"/>
    <property type="match status" value="1"/>
</dbReference>
<protein>
    <recommendedName>
        <fullName evidence="12">Cytochrome P450</fullName>
    </recommendedName>
</protein>
<sequence>MTIVKDSLHSLDVPVLLSLANMSLLSGVCLVASSFLVYLASLAFYRLYLHPLAQHPGPFLARITDWYNVYHAYKGDRHLALYRAHLKYGPVVRFAPNLVSINSSSALKSIYGHSPLSRSLQKSNFYSAFPAVKGVFNTHNSINKIEHARKRRVLSAAFSENALRSMEGLVLGNIEIFAKEVDRRSIQQQKGIDMGEMFSWLTFDVMGELCFGKSFGMLRDEATRFVTHLIAQAAHSHYINGNYLPLTTLKISRVLFPTIVSDRWKFIQHSRACANERMKLGPDFKKDFFHYLLEAKDPETGKGFDTKELWGEANVLMIAGSDTTSTALSAVMYYLARNPDKLESLQKEIRGAFGGVDEISSGKQLTDCHYLKACVDEAMRLAPPVPGLLPREVTAPEGIVVDGVFLPQGSVTGTPIYGIHHNPAYFPDPFSFIPERWLPEYTAEDAVEAARNAYTPFSIGPRGCIGKSVAYVELRLTIARVVYEFNFTEVETEGKGMLWKEGFSEREGEFKILDHFTSVKEGPVLMFSRR</sequence>
<evidence type="ECO:0000256" key="5">
    <source>
        <dbReference type="ARBA" id="ARBA00023002"/>
    </source>
</evidence>
<evidence type="ECO:0000256" key="7">
    <source>
        <dbReference type="ARBA" id="ARBA00023033"/>
    </source>
</evidence>
<gene>
    <name evidence="10" type="ORF">Q9L58_008960</name>
</gene>
<evidence type="ECO:0008006" key="12">
    <source>
        <dbReference type="Google" id="ProtNLM"/>
    </source>
</evidence>
<keyword evidence="9" id="KW-0472">Membrane</keyword>
<reference evidence="10 11" key="1">
    <citation type="submission" date="2024-02" db="EMBL/GenBank/DDBJ databases">
        <title>Discinaceae phylogenomics.</title>
        <authorList>
            <person name="Dirks A.C."/>
            <person name="James T.Y."/>
        </authorList>
    </citation>
    <scope>NUCLEOTIDE SEQUENCE [LARGE SCALE GENOMIC DNA]</scope>
    <source>
        <strain evidence="10 11">ACD0624</strain>
    </source>
</reference>
<dbReference type="PRINTS" id="PR00463">
    <property type="entry name" value="EP450I"/>
</dbReference>
<comment type="cofactor">
    <cofactor evidence="1">
        <name>heme</name>
        <dbReference type="ChEBI" id="CHEBI:30413"/>
    </cofactor>
</comment>